<keyword evidence="5 8" id="KW-0812">Transmembrane</keyword>
<dbReference type="GO" id="GO:0016763">
    <property type="term" value="F:pentosyltransferase activity"/>
    <property type="evidence" value="ECO:0007669"/>
    <property type="project" value="TreeGrafter"/>
</dbReference>
<evidence type="ECO:0000313" key="11">
    <source>
        <dbReference type="Proteomes" id="UP000029553"/>
    </source>
</evidence>
<dbReference type="InterPro" id="IPR050297">
    <property type="entry name" value="LipidA_mod_glycosyltrf_83"/>
</dbReference>
<comment type="caution">
    <text evidence="10">The sequence shown here is derived from an EMBL/GenBank/DDBJ whole genome shotgun (WGS) entry which is preliminary data.</text>
</comment>
<dbReference type="InterPro" id="IPR038731">
    <property type="entry name" value="RgtA/B/C-like"/>
</dbReference>
<proteinExistence type="predicted"/>
<dbReference type="GO" id="GO:0009103">
    <property type="term" value="P:lipopolysaccharide biosynthetic process"/>
    <property type="evidence" value="ECO:0007669"/>
    <property type="project" value="UniProtKB-ARBA"/>
</dbReference>
<evidence type="ECO:0000256" key="4">
    <source>
        <dbReference type="ARBA" id="ARBA00022679"/>
    </source>
</evidence>
<gene>
    <name evidence="10" type="ORF">P353_14155</name>
</gene>
<dbReference type="AlphaFoldDB" id="A0A096FFN8"/>
<evidence type="ECO:0000256" key="8">
    <source>
        <dbReference type="SAM" id="Phobius"/>
    </source>
</evidence>
<accession>A0A096FFN8</accession>
<evidence type="ECO:0000256" key="6">
    <source>
        <dbReference type="ARBA" id="ARBA00022989"/>
    </source>
</evidence>
<feature type="domain" description="Glycosyltransferase RgtA/B/C/D-like" evidence="9">
    <location>
        <begin position="70"/>
        <end position="230"/>
    </location>
</feature>
<evidence type="ECO:0000256" key="3">
    <source>
        <dbReference type="ARBA" id="ARBA00022676"/>
    </source>
</evidence>
<organism evidence="10 11">
    <name type="scientific">Comamonas testosteroni</name>
    <name type="common">Pseudomonas testosteroni</name>
    <dbReference type="NCBI Taxonomy" id="285"/>
    <lineage>
        <taxon>Bacteria</taxon>
        <taxon>Pseudomonadati</taxon>
        <taxon>Pseudomonadota</taxon>
        <taxon>Betaproteobacteria</taxon>
        <taxon>Burkholderiales</taxon>
        <taxon>Comamonadaceae</taxon>
        <taxon>Comamonas</taxon>
    </lineage>
</organism>
<dbReference type="GO" id="GO:0005886">
    <property type="term" value="C:plasma membrane"/>
    <property type="evidence" value="ECO:0007669"/>
    <property type="project" value="UniProtKB-SubCell"/>
</dbReference>
<protein>
    <submittedName>
        <fullName evidence="10">Glycosyl transferase</fullName>
    </submittedName>
</protein>
<evidence type="ECO:0000259" key="9">
    <source>
        <dbReference type="Pfam" id="PF13231"/>
    </source>
</evidence>
<feature type="transmembrane region" description="Helical" evidence="8">
    <location>
        <begin position="185"/>
        <end position="201"/>
    </location>
</feature>
<keyword evidence="7 8" id="KW-0472">Membrane</keyword>
<keyword evidence="3" id="KW-0328">Glycosyltransferase</keyword>
<feature type="transmembrane region" description="Helical" evidence="8">
    <location>
        <begin position="21"/>
        <end position="42"/>
    </location>
</feature>
<evidence type="ECO:0000256" key="2">
    <source>
        <dbReference type="ARBA" id="ARBA00022475"/>
    </source>
</evidence>
<sequence>MLPPLLYFPDRLMTAVPRESLVLTGRAVAALLAVYGVIWLAIHWVTALAAPGDNVEQLIWIHSLELGYFKHPPMPTWIMAASAAVFGPSIGLTYVLGGVITLGSLAIFWKLLCDMRGQAYATVGLLAALSITFYCGRLYYYNHNVVMMLWISLAAALTWHVSQKPSLAGWAWLGLVSGLGMLSKYQYVLALGVIGLWWLRIGAWRNPVHVKGAALATVIGLLVLSPHLYWLSTHDWMPMHYAERTSLGLHLDTAARINMSWKFAVDWIFNRCMPAWIVLGVALWWGRRRAGKTGEQTAPANVTPVAADRMLREFWLLWGLVPLLAMLVLCLFTGSYLHLQWGTAFMFLCVPAVMEWARSPRSWGAAGDMRAAWLMFGVLQALLLLQFWLASPMGLSGYKSTHQNHIPVDKIVEGLAPAAHQALGGPVDIIIGPQALAGRIAMELPERPRVYVERNLQYSPWIREEELPNARIIEVVVAPDPLPEGLTRAYGVWAWRPVKIAKGEH</sequence>
<dbReference type="Proteomes" id="UP000029553">
    <property type="component" value="Unassembled WGS sequence"/>
</dbReference>
<feature type="transmembrane region" description="Helical" evidence="8">
    <location>
        <begin position="77"/>
        <end position="108"/>
    </location>
</feature>
<dbReference type="PANTHER" id="PTHR33908:SF11">
    <property type="entry name" value="MEMBRANE PROTEIN"/>
    <property type="match status" value="1"/>
</dbReference>
<reference evidence="10 11" key="1">
    <citation type="submission" date="2013-09" db="EMBL/GenBank/DDBJ databases">
        <title>High correlation between genotypes and phenotypes of environmental bacteria Comamonas testosteroni strains.</title>
        <authorList>
            <person name="Liu L."/>
            <person name="Zhu W."/>
            <person name="Xia X."/>
            <person name="Xu B."/>
            <person name="Luo M."/>
            <person name="Wang G."/>
        </authorList>
    </citation>
    <scope>NUCLEOTIDE SEQUENCE [LARGE SCALE GENOMIC DNA]</scope>
    <source>
        <strain evidence="10 11">JL40</strain>
    </source>
</reference>
<evidence type="ECO:0000313" key="10">
    <source>
        <dbReference type="EMBL" id="KGH29166.1"/>
    </source>
</evidence>
<dbReference type="PANTHER" id="PTHR33908">
    <property type="entry name" value="MANNOSYLTRANSFERASE YKCB-RELATED"/>
    <property type="match status" value="1"/>
</dbReference>
<evidence type="ECO:0000256" key="5">
    <source>
        <dbReference type="ARBA" id="ARBA00022692"/>
    </source>
</evidence>
<comment type="subcellular location">
    <subcellularLocation>
        <location evidence="1">Cell membrane</location>
        <topology evidence="1">Multi-pass membrane protein</topology>
    </subcellularLocation>
</comment>
<evidence type="ECO:0000256" key="1">
    <source>
        <dbReference type="ARBA" id="ARBA00004651"/>
    </source>
</evidence>
<feature type="transmembrane region" description="Helical" evidence="8">
    <location>
        <begin position="120"/>
        <end position="140"/>
    </location>
</feature>
<keyword evidence="6 8" id="KW-1133">Transmembrane helix</keyword>
<feature type="transmembrane region" description="Helical" evidence="8">
    <location>
        <begin position="314"/>
        <end position="335"/>
    </location>
</feature>
<dbReference type="EMBL" id="AWOR01000047">
    <property type="protein sequence ID" value="KGH29166.1"/>
    <property type="molecule type" value="Genomic_DNA"/>
</dbReference>
<dbReference type="Pfam" id="PF13231">
    <property type="entry name" value="PMT_2"/>
    <property type="match status" value="1"/>
</dbReference>
<name>A0A096FFN8_COMTE</name>
<evidence type="ECO:0000256" key="7">
    <source>
        <dbReference type="ARBA" id="ARBA00023136"/>
    </source>
</evidence>
<keyword evidence="2" id="KW-1003">Cell membrane</keyword>
<keyword evidence="4 10" id="KW-0808">Transferase</keyword>
<feature type="transmembrane region" description="Helical" evidence="8">
    <location>
        <begin position="213"/>
        <end position="231"/>
    </location>
</feature>
<feature type="transmembrane region" description="Helical" evidence="8">
    <location>
        <begin position="371"/>
        <end position="389"/>
    </location>
</feature>
<feature type="transmembrane region" description="Helical" evidence="8">
    <location>
        <begin position="268"/>
        <end position="286"/>
    </location>
</feature>